<proteinExistence type="predicted"/>
<name>A0AC58JT01_DANRE</name>
<evidence type="ECO:0000313" key="1">
    <source>
        <dbReference type="Proteomes" id="UP000000437"/>
    </source>
</evidence>
<protein>
    <submittedName>
        <fullName evidence="2">Regulator of G-protein signaling protein-like isoform X1</fullName>
    </submittedName>
</protein>
<accession>A0AC58JT01</accession>
<reference evidence="2" key="1">
    <citation type="submission" date="2025-08" db="UniProtKB">
        <authorList>
            <consortium name="RefSeq"/>
        </authorList>
    </citation>
    <scope>IDENTIFICATION</scope>
    <source>
        <strain evidence="2">Tuebingen</strain>
        <tissue evidence="2">Fibroblasts and whole tissue</tissue>
    </source>
</reference>
<dbReference type="Proteomes" id="UP000000437">
    <property type="component" value="Chromosome 6"/>
</dbReference>
<sequence>MRKTLRRPRPDMTTHVFALLRHHPPPPHQKMKMGLEILLNDEVFVDFFNTYLSLPVFGQTPLYMMNQNKWLMWPNVPFTQVNTGEFLKWLEMHRMVFFRRTELYHFFLLCTEILDFVSCKSTVDLKWTPADQWLVRKCLGSVRGIQRLRSFLKSSDAEEELLLFCVRASMILRIKEEETEEAFQTLNRQALHTAIRRYDVTALLSRDCPLISQKRVLAEMRTSALNQLQSYWLPHFLHCCKSSMWRIPECRPVVEKYISICSPSSRSPSSTERKQKDPDFTVHPARSYDSKRSKRHLWSSQHKPKNTHQSKSICLWLPPSAQTNLQCSNVAHPPEETKNKAAIESDDDANIHHTCIQTPACQIPFCVDINSPPSDIQFLQPALSAEGLSGGPFRYFLGARELLEERLMLDLLEDLDFFLLLLLKAQGEDPVCALRQTAARRITETYLKENKPRFIRHLDAEIRQNLSSLLPSSAALPWIYKAKYHLCKELREVYNSFLDADDEALLSLLSSDGNGLEDSVPLLFSSFGTETDALLAQTEALMLCEGCCARLDPADLNHDSWTLVALQDPHRGGSLLHKYNTTADAPEEPKPASMTDTTQPAQDPPKSKTTVPEVQIKTYKKDNIFNEKPTTKPRSFEEVITSHTYFNHFLQFLQTQGADGALLFIQDAEALRSIEHKRQKAKICLIVDKYFRRDDPADYLQCSADIITRVSQMDKVFPELIYTIQHLVAKSLEATCAWLDTLQNAIQLPKSIKKQEKNVEKTSMFRLYQDTFSVCPHASESDEDIKGPLLMGKLKANAWEVFISFIRSVIKFQSGMVNREIRAEFEDYLVQNYEHYSTPYVVRSKANHSSELSTDGEKYKPKIRCIMDKLVTVDFLVNDLCFYLECERFRRMADAGDKMVSEGLYSESDYAMLHHKAELIINIFLTSQISPKLLINSSEAQKEVVLQRFASGKVDRTLFYQPVVDLFPVLIFCWRKFCCLKVMRHLYPSKALMMVKSLRPLNLQQEFQIIRSTEVKEATLRFSSQHGLVLLLPQAN</sequence>
<keyword evidence="1" id="KW-1185">Reference proteome</keyword>
<organism evidence="1 2">
    <name type="scientific">Danio rerio</name>
    <name type="common">Zebrafish</name>
    <name type="synonym">Brachydanio rerio</name>
    <dbReference type="NCBI Taxonomy" id="7955"/>
    <lineage>
        <taxon>Eukaryota</taxon>
        <taxon>Metazoa</taxon>
        <taxon>Chordata</taxon>
        <taxon>Craniata</taxon>
        <taxon>Vertebrata</taxon>
        <taxon>Euteleostomi</taxon>
        <taxon>Actinopterygii</taxon>
        <taxon>Neopterygii</taxon>
        <taxon>Teleostei</taxon>
        <taxon>Ostariophysi</taxon>
        <taxon>Cypriniformes</taxon>
        <taxon>Danionidae</taxon>
        <taxon>Danioninae</taxon>
        <taxon>Danio</taxon>
    </lineage>
</organism>
<evidence type="ECO:0000313" key="2">
    <source>
        <dbReference type="RefSeq" id="XP_073809609.1"/>
    </source>
</evidence>
<dbReference type="RefSeq" id="XP_073809609.1">
    <property type="nucleotide sequence ID" value="XM_073953508.1"/>
</dbReference>
<gene>
    <name evidence="2" type="primary">rgsl1</name>
</gene>